<comment type="caution">
    <text evidence="7">The sequence shown here is derived from an EMBL/GenBank/DDBJ whole genome shotgun (WGS) entry which is preliminary data.</text>
</comment>
<keyword evidence="3 4" id="KW-0472">Membrane</keyword>
<reference evidence="7" key="2">
    <citation type="submission" date="2020-09" db="EMBL/GenBank/DDBJ databases">
        <authorList>
            <person name="Sun Q."/>
            <person name="Zhou Y."/>
        </authorList>
    </citation>
    <scope>NUCLEOTIDE SEQUENCE</scope>
    <source>
        <strain evidence="7">CGMCC 1.6333</strain>
    </source>
</reference>
<evidence type="ECO:0000256" key="4">
    <source>
        <dbReference type="PIRNR" id="PIRNR005690"/>
    </source>
</evidence>
<feature type="region of interest" description="Disordered" evidence="5">
    <location>
        <begin position="1"/>
        <end position="24"/>
    </location>
</feature>
<dbReference type="Pfam" id="PF03323">
    <property type="entry name" value="GerA"/>
    <property type="match status" value="1"/>
</dbReference>
<dbReference type="InterPro" id="IPR050768">
    <property type="entry name" value="UPF0353/GerABKA_families"/>
</dbReference>
<evidence type="ECO:0000313" key="8">
    <source>
        <dbReference type="Proteomes" id="UP000618460"/>
    </source>
</evidence>
<feature type="transmembrane region" description="Helical" evidence="6">
    <location>
        <begin position="272"/>
        <end position="294"/>
    </location>
</feature>
<evidence type="ECO:0000256" key="2">
    <source>
        <dbReference type="ARBA" id="ARBA00005278"/>
    </source>
</evidence>
<feature type="region of interest" description="Disordered" evidence="5">
    <location>
        <begin position="500"/>
        <end position="521"/>
    </location>
</feature>
<dbReference type="Proteomes" id="UP000618460">
    <property type="component" value="Unassembled WGS sequence"/>
</dbReference>
<organism evidence="7 8">
    <name type="scientific">Paraliobacillus quinghaiensis</name>
    <dbReference type="NCBI Taxonomy" id="470815"/>
    <lineage>
        <taxon>Bacteria</taxon>
        <taxon>Bacillati</taxon>
        <taxon>Bacillota</taxon>
        <taxon>Bacilli</taxon>
        <taxon>Bacillales</taxon>
        <taxon>Bacillaceae</taxon>
        <taxon>Paraliobacillus</taxon>
    </lineage>
</organism>
<feature type="transmembrane region" description="Helical" evidence="6">
    <location>
        <begin position="314"/>
        <end position="333"/>
    </location>
</feature>
<evidence type="ECO:0000313" key="7">
    <source>
        <dbReference type="EMBL" id="GGM24349.1"/>
    </source>
</evidence>
<proteinExistence type="inferred from homology"/>
<evidence type="ECO:0000256" key="3">
    <source>
        <dbReference type="ARBA" id="ARBA00023136"/>
    </source>
</evidence>
<dbReference type="GO" id="GO:0009847">
    <property type="term" value="P:spore germination"/>
    <property type="evidence" value="ECO:0007669"/>
    <property type="project" value="UniProtKB-UniRule"/>
</dbReference>
<comment type="similarity">
    <text evidence="2 4">Belongs to the GerABKA family.</text>
</comment>
<dbReference type="RefSeq" id="WP_117153141.1">
    <property type="nucleotide sequence ID" value="NZ_BMLG01000002.1"/>
</dbReference>
<reference evidence="7" key="1">
    <citation type="journal article" date="2014" name="Int. J. Syst. Evol. Microbiol.">
        <title>Complete genome sequence of Corynebacterium casei LMG S-19264T (=DSM 44701T), isolated from a smear-ripened cheese.</title>
        <authorList>
            <consortium name="US DOE Joint Genome Institute (JGI-PGF)"/>
            <person name="Walter F."/>
            <person name="Albersmeier A."/>
            <person name="Kalinowski J."/>
            <person name="Ruckert C."/>
        </authorList>
    </citation>
    <scope>NUCLEOTIDE SEQUENCE</scope>
    <source>
        <strain evidence="7">CGMCC 1.6333</strain>
    </source>
</reference>
<keyword evidence="6" id="KW-1133">Transmembrane helix</keyword>
<feature type="transmembrane region" description="Helical" evidence="6">
    <location>
        <begin position="405"/>
        <end position="425"/>
    </location>
</feature>
<keyword evidence="6" id="KW-0812">Transmembrane</keyword>
<dbReference type="OrthoDB" id="9772630at2"/>
<keyword evidence="8" id="KW-1185">Reference proteome</keyword>
<gene>
    <name evidence="7" type="primary">gerKA</name>
    <name evidence="7" type="ORF">GCM10011351_07620</name>
</gene>
<dbReference type="PIRSF" id="PIRSF005690">
    <property type="entry name" value="GerBA"/>
    <property type="match status" value="1"/>
</dbReference>
<name>A0A917TIE0_9BACI</name>
<dbReference type="AlphaFoldDB" id="A0A917TIE0"/>
<dbReference type="GO" id="GO:0005886">
    <property type="term" value="C:plasma membrane"/>
    <property type="evidence" value="ECO:0007669"/>
    <property type="project" value="UniProtKB-SubCell"/>
</dbReference>
<feature type="transmembrane region" description="Helical" evidence="6">
    <location>
        <begin position="437"/>
        <end position="461"/>
    </location>
</feature>
<feature type="transmembrane region" description="Helical" evidence="6">
    <location>
        <begin position="381"/>
        <end position="399"/>
    </location>
</feature>
<dbReference type="PANTHER" id="PTHR22550:SF5">
    <property type="entry name" value="LEUCINE ZIPPER PROTEIN 4"/>
    <property type="match status" value="1"/>
</dbReference>
<evidence type="ECO:0000256" key="5">
    <source>
        <dbReference type="SAM" id="MobiDB-lite"/>
    </source>
</evidence>
<evidence type="ECO:0000256" key="6">
    <source>
        <dbReference type="SAM" id="Phobius"/>
    </source>
</evidence>
<dbReference type="InterPro" id="IPR004995">
    <property type="entry name" value="Spore_Ger"/>
</dbReference>
<accession>A0A917TIE0</accession>
<evidence type="ECO:0000256" key="1">
    <source>
        <dbReference type="ARBA" id="ARBA00004141"/>
    </source>
</evidence>
<feature type="compositionally biased region" description="Basic residues" evidence="5">
    <location>
        <begin position="1"/>
        <end position="10"/>
    </location>
</feature>
<sequence>MFKKVGKRNIAKSNQSNRESKESITLHSNLTANLDRIKQDLPAEDVIIREFKIGTKKKTKAGIIYVSGLVDKQMIQDYILESLMIEPTNLKQIDNSDAVALLKDSLLTIGKIEDIFDFEDLYNELLSGNSIILLDGEPQGFSTSTRGWEDRGVTEPSTQNVIRGPKDSFTETLLTNITLIRRRIKDINLRLEMKKIGRRTKTDVAIMYINGVADEKVVKEVQKRLDRIDIDAVLESGYIEELIQDETYTPFPTIYNSERPDVIAGNLLEGRIAIIVDGTPFVLVVPALFIQFFQSSEDYYQRADLAFLVRLIRYLAFFLSLVTPSAYIAVTTFHQEMLQTQLLISLAEQREGVPFPAFLEALLMEITFEILREAGLRMPKAIGPAISIVGALVLGQAAVEAGIVSASMVIVVSLTAISSFVMPAYNLAITFRMLRFVLMGLAASFGLFGIILGLITMVLHLCSLRSFGVPYLTPFAPFEAKEQKDVIFRMPLWGMTSRPRSISKKNVKRQQPVSKAKPKPR</sequence>
<dbReference type="PANTHER" id="PTHR22550">
    <property type="entry name" value="SPORE GERMINATION PROTEIN"/>
    <property type="match status" value="1"/>
</dbReference>
<comment type="subcellular location">
    <subcellularLocation>
        <location evidence="4">Cell membrane</location>
    </subcellularLocation>
    <subcellularLocation>
        <location evidence="1">Membrane</location>
        <topology evidence="1">Multi-pass membrane protein</topology>
    </subcellularLocation>
</comment>
<protein>
    <submittedName>
        <fullName evidence="7">Spore germination protein KA</fullName>
    </submittedName>
</protein>
<dbReference type="EMBL" id="BMLG01000002">
    <property type="protein sequence ID" value="GGM24349.1"/>
    <property type="molecule type" value="Genomic_DNA"/>
</dbReference>